<proteinExistence type="predicted"/>
<evidence type="ECO:0000313" key="3">
    <source>
        <dbReference type="Proteomes" id="UP001597280"/>
    </source>
</evidence>
<dbReference type="InterPro" id="IPR028087">
    <property type="entry name" value="Tad_N"/>
</dbReference>
<keyword evidence="3" id="KW-1185">Reference proteome</keyword>
<protein>
    <submittedName>
        <fullName evidence="2">Pilus assembly protein TadG-related protein</fullName>
    </submittedName>
</protein>
<gene>
    <name evidence="2" type="ORF">ACFSDA_15015</name>
</gene>
<dbReference type="Proteomes" id="UP001597280">
    <property type="component" value="Unassembled WGS sequence"/>
</dbReference>
<reference evidence="3" key="1">
    <citation type="journal article" date="2019" name="Int. J. Syst. Evol. Microbiol.">
        <title>The Global Catalogue of Microorganisms (GCM) 10K type strain sequencing project: providing services to taxonomists for standard genome sequencing and annotation.</title>
        <authorList>
            <consortium name="The Broad Institute Genomics Platform"/>
            <consortium name="The Broad Institute Genome Sequencing Center for Infectious Disease"/>
            <person name="Wu L."/>
            <person name="Ma J."/>
        </authorList>
    </citation>
    <scope>NUCLEOTIDE SEQUENCE [LARGE SCALE GENOMIC DNA]</scope>
    <source>
        <strain evidence="3">JCM 11650</strain>
    </source>
</reference>
<evidence type="ECO:0000313" key="2">
    <source>
        <dbReference type="EMBL" id="MFD1836374.1"/>
    </source>
</evidence>
<evidence type="ECO:0000259" key="1">
    <source>
        <dbReference type="Pfam" id="PF13400"/>
    </source>
</evidence>
<comment type="caution">
    <text evidence="2">The sequence shown here is derived from an EMBL/GenBank/DDBJ whole genome shotgun (WGS) entry which is preliminary data.</text>
</comment>
<feature type="domain" description="Putative Flp pilus-assembly TadG-like N-terminal" evidence="1">
    <location>
        <begin position="1"/>
        <end position="45"/>
    </location>
</feature>
<dbReference type="Pfam" id="PF13400">
    <property type="entry name" value="Tad"/>
    <property type="match status" value="1"/>
</dbReference>
<dbReference type="EMBL" id="JBHUFL010000003">
    <property type="protein sequence ID" value="MFD1836374.1"/>
    <property type="molecule type" value="Genomic_DNA"/>
</dbReference>
<sequence>MTVLTTGVLVVILLVMAVGAAITGMHLERNELQSAADSIALAAAQGVDMEEIYTAGDSSPITESSARAAAEEQLSRYPLDTTRTHDIGLDDVSVEADGTVRIVLSARTDPPLAGWFTRRSGTSIPLHVEGESRAR</sequence>
<organism evidence="2 3">
    <name type="scientific">Brachybacterium rhamnosum</name>
    <dbReference type="NCBI Taxonomy" id="173361"/>
    <lineage>
        <taxon>Bacteria</taxon>
        <taxon>Bacillati</taxon>
        <taxon>Actinomycetota</taxon>
        <taxon>Actinomycetes</taxon>
        <taxon>Micrococcales</taxon>
        <taxon>Dermabacteraceae</taxon>
        <taxon>Brachybacterium</taxon>
    </lineage>
</organism>
<accession>A0ABW4Q1G2</accession>
<dbReference type="RefSeq" id="WP_343905821.1">
    <property type="nucleotide sequence ID" value="NZ_BAAAIS010000003.1"/>
</dbReference>
<name>A0ABW4Q1G2_9MICO</name>